<accession>H3KBT1</accession>
<dbReference type="Pfam" id="PF01168">
    <property type="entry name" value="Ala_racemase_N"/>
    <property type="match status" value="1"/>
</dbReference>
<dbReference type="Gene3D" id="3.20.20.10">
    <property type="entry name" value="Alanine racemase"/>
    <property type="match status" value="1"/>
</dbReference>
<dbReference type="PANTHER" id="PTHR28004">
    <property type="entry name" value="ZGC:162816-RELATED"/>
    <property type="match status" value="1"/>
</dbReference>
<evidence type="ECO:0000313" key="5">
    <source>
        <dbReference type="Proteomes" id="UP000004956"/>
    </source>
</evidence>
<feature type="domain" description="D-serine dehydratase-like" evidence="3">
    <location>
        <begin position="244"/>
        <end position="353"/>
    </location>
</feature>
<sequence>LHVIPLLVLTRNLKRGLERAKTLGVTLRPHLKTHKSITIARRQMEHLDGPATVSTLEEARWFAERGVSGLIYAVGIAPQKLHEVSRIRRSGCDLKITLDSAEAAKMVSDFCMAEGCVMPVLLEIDVDGHRSGLLPDADDLIDTAHALKHGAILAGVLTHAGGSYDHEGVEAAKKAAENERAGIVKAAERLRQARFLVDIVSAGSSPTFMAAESMEGVTEIRAGVYAMGDLFQANLGTVGLDDIAGSVLCTVIGKKAEKGQLIVDAGWMAMSRDRGTANQHCDYGYGLVCDVEGVPLLGGNVVMSGANQEHGIITAREGYTLPLDLYPVGTRLRVLPNHACPTAAPYRTLLLVDGAGVVTDEIDHVRGWG</sequence>
<dbReference type="Gene3D" id="2.40.37.20">
    <property type="entry name" value="D-serine dehydratase-like domain"/>
    <property type="match status" value="1"/>
</dbReference>
<evidence type="ECO:0000256" key="2">
    <source>
        <dbReference type="ARBA" id="ARBA00023239"/>
    </source>
</evidence>
<keyword evidence="2" id="KW-0456">Lyase</keyword>
<dbReference type="AlphaFoldDB" id="H3KBT1"/>
<dbReference type="PANTHER" id="PTHR28004:SF2">
    <property type="entry name" value="D-SERINE DEHYDRATASE"/>
    <property type="match status" value="1"/>
</dbReference>
<comment type="similarity">
    <text evidence="1">Belongs to the DSD1 family.</text>
</comment>
<dbReference type="InterPro" id="IPR042208">
    <property type="entry name" value="D-ser_dehydrat-like_sf"/>
</dbReference>
<comment type="caution">
    <text evidence="4">The sequence shown here is derived from an EMBL/GenBank/DDBJ whole genome shotgun (WGS) entry which is preliminary data.</text>
</comment>
<feature type="non-terminal residue" evidence="4">
    <location>
        <position position="1"/>
    </location>
</feature>
<dbReference type="EMBL" id="AFBQ01000021">
    <property type="protein sequence ID" value="EHY32430.1"/>
    <property type="molecule type" value="Genomic_DNA"/>
</dbReference>
<evidence type="ECO:0000313" key="4">
    <source>
        <dbReference type="EMBL" id="EHY32430.1"/>
    </source>
</evidence>
<dbReference type="GO" id="GO:0008721">
    <property type="term" value="F:D-serine ammonia-lyase activity"/>
    <property type="evidence" value="ECO:0007669"/>
    <property type="project" value="TreeGrafter"/>
</dbReference>
<dbReference type="InterPro" id="IPR001608">
    <property type="entry name" value="Ala_racemase_N"/>
</dbReference>
<dbReference type="PATRIC" id="fig|762967.3.peg.149"/>
<dbReference type="Pfam" id="PF14031">
    <property type="entry name" value="D-ser_dehydrat"/>
    <property type="match status" value="1"/>
</dbReference>
<dbReference type="Proteomes" id="UP000004956">
    <property type="component" value="Unassembled WGS sequence"/>
</dbReference>
<proteinExistence type="inferred from homology"/>
<dbReference type="SUPFAM" id="SSF51419">
    <property type="entry name" value="PLP-binding barrel"/>
    <property type="match status" value="1"/>
</dbReference>
<reference evidence="4 5" key="1">
    <citation type="submission" date="2011-11" db="EMBL/GenBank/DDBJ databases">
        <authorList>
            <person name="Weinstock G."/>
            <person name="Sodergren E."/>
            <person name="Clifton S."/>
            <person name="Fulton L."/>
            <person name="Fulton B."/>
            <person name="Courtney L."/>
            <person name="Fronick C."/>
            <person name="Harrison M."/>
            <person name="Strong C."/>
            <person name="Farmer C."/>
            <person name="Delahaunty K."/>
            <person name="Markovic C."/>
            <person name="Hall O."/>
            <person name="Minx P."/>
            <person name="Tomlinson C."/>
            <person name="Mitreva M."/>
            <person name="Hou S."/>
            <person name="Chen J."/>
            <person name="Wollam A."/>
            <person name="Pepin K.H."/>
            <person name="Johnson M."/>
            <person name="Bhonagiri V."/>
            <person name="Zhang X."/>
            <person name="Suruliraj S."/>
            <person name="Warren W."/>
            <person name="Chinwalla A."/>
            <person name="Mardis E.R."/>
            <person name="Wilson R.K."/>
        </authorList>
    </citation>
    <scope>NUCLEOTIDE SEQUENCE [LARGE SCALE GENOMIC DNA]</scope>
    <source>
        <strain evidence="4 5">YIT 11816</strain>
    </source>
</reference>
<dbReference type="GO" id="GO:0036088">
    <property type="term" value="P:D-serine catabolic process"/>
    <property type="evidence" value="ECO:0007669"/>
    <property type="project" value="TreeGrafter"/>
</dbReference>
<evidence type="ECO:0000259" key="3">
    <source>
        <dbReference type="SMART" id="SM01119"/>
    </source>
</evidence>
<dbReference type="STRING" id="762967.HMPREF9440_00177"/>
<protein>
    <submittedName>
        <fullName evidence="4">Alanine racemase domain protein</fullName>
    </submittedName>
</protein>
<dbReference type="HOGENOM" id="CLU_749123_0_0_4"/>
<dbReference type="RefSeq" id="WP_008540542.1">
    <property type="nucleotide sequence ID" value="NZ_JH604854.1"/>
</dbReference>
<dbReference type="InterPro" id="IPR029066">
    <property type="entry name" value="PLP-binding_barrel"/>
</dbReference>
<dbReference type="InterPro" id="IPR026956">
    <property type="entry name" value="D-ser_dehydrat-like_dom"/>
</dbReference>
<evidence type="ECO:0000256" key="1">
    <source>
        <dbReference type="ARBA" id="ARBA00005323"/>
    </source>
</evidence>
<organism evidence="4 5">
    <name type="scientific">Sutterella parvirubra YIT 11816</name>
    <dbReference type="NCBI Taxonomy" id="762967"/>
    <lineage>
        <taxon>Bacteria</taxon>
        <taxon>Pseudomonadati</taxon>
        <taxon>Pseudomonadota</taxon>
        <taxon>Betaproteobacteria</taxon>
        <taxon>Burkholderiales</taxon>
        <taxon>Sutterellaceae</taxon>
        <taxon>Sutterella</taxon>
    </lineage>
</organism>
<name>H3KBT1_9BURK</name>
<dbReference type="SMART" id="SM01119">
    <property type="entry name" value="D-ser_dehydrat"/>
    <property type="match status" value="1"/>
</dbReference>
<keyword evidence="5" id="KW-1185">Reference proteome</keyword>
<dbReference type="OrthoDB" id="9772497at2"/>
<gene>
    <name evidence="4" type="ORF">HMPREF9440_00177</name>
</gene>
<dbReference type="InterPro" id="IPR051466">
    <property type="entry name" value="D-amino_acid_metab_enzyme"/>
</dbReference>